<dbReference type="RefSeq" id="WP_102113538.1">
    <property type="nucleotide sequence ID" value="NZ_BMGN01000012.1"/>
</dbReference>
<gene>
    <name evidence="1" type="ORF">C0V82_16270</name>
</gene>
<protein>
    <submittedName>
        <fullName evidence="1">Uncharacterized protein</fullName>
    </submittedName>
</protein>
<accession>A0A2K9NFS6</accession>
<organism evidence="1 2">
    <name type="scientific">Niveispirillum cyanobacteriorum</name>
    <dbReference type="NCBI Taxonomy" id="1612173"/>
    <lineage>
        <taxon>Bacteria</taxon>
        <taxon>Pseudomonadati</taxon>
        <taxon>Pseudomonadota</taxon>
        <taxon>Alphaproteobacteria</taxon>
        <taxon>Rhodospirillales</taxon>
        <taxon>Azospirillaceae</taxon>
        <taxon>Niveispirillum</taxon>
    </lineage>
</organism>
<reference evidence="1 2" key="1">
    <citation type="submission" date="2017-12" db="EMBL/GenBank/DDBJ databases">
        <title>Genomes of bacteria within cyanobacterial aggregates.</title>
        <authorList>
            <person name="Cai H."/>
        </authorList>
    </citation>
    <scope>NUCLEOTIDE SEQUENCE [LARGE SCALE GENOMIC DNA]</scope>
    <source>
        <strain evidence="1 2">TH16</strain>
    </source>
</reference>
<name>A0A2K9NFS6_9PROT</name>
<evidence type="ECO:0000313" key="1">
    <source>
        <dbReference type="EMBL" id="AUN31984.1"/>
    </source>
</evidence>
<evidence type="ECO:0000313" key="2">
    <source>
        <dbReference type="Proteomes" id="UP000234752"/>
    </source>
</evidence>
<sequence length="156" mass="17447">MMLIPKAKHRRATRLRTQVQDHYRALRGAMNAGQGGAAMIALVNCFAIDGDVMQCHCCDQRLHVTRWQEPFRHGLDETGMDCPLAGTDNPWSLWFQAADLVRGIADRTATMRRALNAAAERFREYEALHAAKPDPAKAQRNADMATLCETALREGL</sequence>
<dbReference type="EMBL" id="CP025612">
    <property type="protein sequence ID" value="AUN31984.1"/>
    <property type="molecule type" value="Genomic_DNA"/>
</dbReference>
<keyword evidence="2" id="KW-1185">Reference proteome</keyword>
<dbReference type="AlphaFoldDB" id="A0A2K9NFS6"/>
<dbReference type="Proteomes" id="UP000234752">
    <property type="component" value="Chromosome eg_2"/>
</dbReference>
<dbReference type="KEGG" id="ncb:C0V82_16270"/>
<proteinExistence type="predicted"/>